<reference evidence="1 2" key="1">
    <citation type="journal article" date="2018" name="Microbes Environ.">
        <title>Comparative Genomic Insights into Endofungal Lifestyles of Two Bacterial Endosymbionts, Mycoavidus cysteinexigens and Burkholderia rhizoxinica.</title>
        <authorList>
            <person name="Sharmin D."/>
            <person name="Guo Y."/>
            <person name="Nishizawa T."/>
            <person name="Ohshima S."/>
            <person name="Sato Y."/>
            <person name="Takashima Y."/>
            <person name="Narisawa K."/>
            <person name="Ohta H."/>
        </authorList>
    </citation>
    <scope>NUCLEOTIDE SEQUENCE [LARGE SCALE GENOMIC DNA]</scope>
    <source>
        <strain evidence="1 2">B1-EB</strain>
    </source>
</reference>
<dbReference type="RefSeq" id="WP_045361471.1">
    <property type="nucleotide sequence ID" value="NZ_AP018150.1"/>
</dbReference>
<proteinExistence type="predicted"/>
<protein>
    <submittedName>
        <fullName evidence="1">Uncharacterized protein</fullName>
    </submittedName>
</protein>
<evidence type="ECO:0000313" key="1">
    <source>
        <dbReference type="EMBL" id="BBE09728.1"/>
    </source>
</evidence>
<evidence type="ECO:0000313" key="2">
    <source>
        <dbReference type="Proteomes" id="UP000282597"/>
    </source>
</evidence>
<dbReference type="KEGG" id="mcys:MCB1EB_1567"/>
<dbReference type="EMBL" id="AP018150">
    <property type="protein sequence ID" value="BBE09728.1"/>
    <property type="molecule type" value="Genomic_DNA"/>
</dbReference>
<dbReference type="AlphaFoldDB" id="A0A2Z6EWH4"/>
<accession>A0A2Z6EWH4</accession>
<dbReference type="Pfam" id="PF22759">
    <property type="entry name" value="E217_GP41"/>
    <property type="match status" value="1"/>
</dbReference>
<gene>
    <name evidence="1" type="ORF">MCB1EB_1567</name>
</gene>
<dbReference type="NCBIfam" id="NF047561">
    <property type="entry name" value="orf58_phage_fam"/>
    <property type="match status" value="1"/>
</dbReference>
<dbReference type="InterPro" id="IPR054496">
    <property type="entry name" value="E217_GP41"/>
</dbReference>
<dbReference type="Proteomes" id="UP000282597">
    <property type="component" value="Chromosome"/>
</dbReference>
<keyword evidence="2" id="KW-1185">Reference proteome</keyword>
<organism evidence="1 2">
    <name type="scientific">Mycoavidus cysteinexigens</name>
    <dbReference type="NCBI Taxonomy" id="1553431"/>
    <lineage>
        <taxon>Bacteria</taxon>
        <taxon>Pseudomonadati</taxon>
        <taxon>Pseudomonadota</taxon>
        <taxon>Betaproteobacteria</taxon>
        <taxon>Burkholderiales</taxon>
        <taxon>Burkholderiaceae</taxon>
        <taxon>Mycoavidus</taxon>
    </lineage>
</organism>
<sequence>MKQFGRRYQLALGNPHDGVLIDALRVSFDLCKTIDAKPNPAQICIWNLNRTHLNQLLSGTFKRVALSVGYAELRLLYTGDILKATLQRDGLDSILVLECADGDTDYRTARVSLTLKAGTSDQQAIQQLAHSLDQTQLGTVAQGRLNSLPRGRIFCGNTRDALSQIAQANQADWSIQDGELLMLPAQQVLSDEAVLVSQDTGMIGAPEASEDGLIVTALLNPAIRIGGLIRVHSITESFNGDYKVISVSHCGDTYGDEWLTMMTAIGGNFTPLHQQDRQK</sequence>
<name>A0A2Z6EWH4_9BURK</name>